<proteinExistence type="predicted"/>
<sequence length="119" mass="12290">MRKLVLSLALLGLTALPAAAQSIGGTYTVAGTNFDGSKYDGEATITLTSGTTCAIHWETGGSSSDGICMRNDDAFSAGYVMGKDIGLVVYKVEDDGSLHGLWTIAGKEGNGTEVLTPKK</sequence>
<dbReference type="RefSeq" id="WP_010909465.1">
    <property type="nucleotide sequence ID" value="NZ_LZTH01000044.1"/>
</dbReference>
<dbReference type="Proteomes" id="UP000093748">
    <property type="component" value="Unassembled WGS sequence"/>
</dbReference>
<organism evidence="2 3">
    <name type="scientific">Rhizobium loti</name>
    <name type="common">Mesorhizobium loti</name>
    <dbReference type="NCBI Taxonomy" id="381"/>
    <lineage>
        <taxon>Bacteria</taxon>
        <taxon>Pseudomonadati</taxon>
        <taxon>Pseudomonadota</taxon>
        <taxon>Alphaproteobacteria</taxon>
        <taxon>Hyphomicrobiales</taxon>
        <taxon>Phyllobacteriaceae</taxon>
        <taxon>Mesorhizobium</taxon>
    </lineage>
</organism>
<accession>A0A1A5HY94</accession>
<dbReference type="EMBL" id="LZTJ01000031">
    <property type="protein sequence ID" value="OBP72628.1"/>
    <property type="molecule type" value="Genomic_DNA"/>
</dbReference>
<dbReference type="OrthoDB" id="9810038at2"/>
<evidence type="ECO:0000256" key="1">
    <source>
        <dbReference type="SAM" id="SignalP"/>
    </source>
</evidence>
<dbReference type="GeneID" id="66684065"/>
<feature type="signal peptide" evidence="1">
    <location>
        <begin position="1"/>
        <end position="20"/>
    </location>
</feature>
<comment type="caution">
    <text evidence="2">The sequence shown here is derived from an EMBL/GenBank/DDBJ whole genome shotgun (WGS) entry which is preliminary data.</text>
</comment>
<protein>
    <recommendedName>
        <fullName evidence="4">Mlr0543 protein</fullName>
    </recommendedName>
</protein>
<name>A0A1A5HY94_RHILI</name>
<reference evidence="3" key="1">
    <citation type="submission" date="2016-06" db="EMBL/GenBank/DDBJ databases">
        <title>NZP2037 Pacbio-Illumina hybrid assembly.</title>
        <authorList>
            <person name="Ramsay J.P."/>
        </authorList>
    </citation>
    <scope>NUCLEOTIDE SEQUENCE [LARGE SCALE GENOMIC DNA]</scope>
    <source>
        <strain evidence="3">R7ANS::ICEMlSym2042</strain>
    </source>
</reference>
<evidence type="ECO:0008006" key="4">
    <source>
        <dbReference type="Google" id="ProtNLM"/>
    </source>
</evidence>
<keyword evidence="1" id="KW-0732">Signal</keyword>
<feature type="chain" id="PRO_5009826971" description="Mlr0543 protein" evidence="1">
    <location>
        <begin position="21"/>
        <end position="119"/>
    </location>
</feature>
<gene>
    <name evidence="2" type="ORF">BAE39_18875</name>
</gene>
<evidence type="ECO:0000313" key="3">
    <source>
        <dbReference type="Proteomes" id="UP000093748"/>
    </source>
</evidence>
<evidence type="ECO:0000313" key="2">
    <source>
        <dbReference type="EMBL" id="OBP72628.1"/>
    </source>
</evidence>
<dbReference type="AlphaFoldDB" id="A0A1A5HY94"/>